<gene>
    <name evidence="1" type="ORF">SAMN06296427_103137</name>
</gene>
<reference evidence="1 2" key="1">
    <citation type="submission" date="2017-04" db="EMBL/GenBank/DDBJ databases">
        <authorList>
            <person name="Afonso C.L."/>
            <person name="Miller P.J."/>
            <person name="Scott M.A."/>
            <person name="Spackman E."/>
            <person name="Goraichik I."/>
            <person name="Dimitrov K.M."/>
            <person name="Suarez D.L."/>
            <person name="Swayne D.E."/>
        </authorList>
    </citation>
    <scope>NUCLEOTIDE SEQUENCE [LARGE SCALE GENOMIC DNA]</scope>
    <source>
        <strain evidence="1 2">CGMCC 1.12708</strain>
    </source>
</reference>
<protein>
    <submittedName>
        <fullName evidence="1">Uncharacterized protein</fullName>
    </submittedName>
</protein>
<dbReference type="Proteomes" id="UP000192393">
    <property type="component" value="Unassembled WGS sequence"/>
</dbReference>
<evidence type="ECO:0000313" key="2">
    <source>
        <dbReference type="Proteomes" id="UP000192393"/>
    </source>
</evidence>
<dbReference type="EMBL" id="FWXS01000003">
    <property type="protein sequence ID" value="SMC50401.1"/>
    <property type="molecule type" value="Genomic_DNA"/>
</dbReference>
<dbReference type="OrthoDB" id="980645at2"/>
<proteinExistence type="predicted"/>
<dbReference type="STRING" id="1434700.SAMN06296427_103137"/>
<evidence type="ECO:0000313" key="1">
    <source>
        <dbReference type="EMBL" id="SMC50401.1"/>
    </source>
</evidence>
<keyword evidence="2" id="KW-1185">Reference proteome</keyword>
<dbReference type="AlphaFoldDB" id="A0A1W1ZQQ1"/>
<name>A0A1W1ZQQ1_9FLAO</name>
<dbReference type="RefSeq" id="WP_084016726.1">
    <property type="nucleotide sequence ID" value="NZ_FWXS01000003.1"/>
</dbReference>
<organism evidence="1 2">
    <name type="scientific">Moheibacter sediminis</name>
    <dbReference type="NCBI Taxonomy" id="1434700"/>
    <lineage>
        <taxon>Bacteria</taxon>
        <taxon>Pseudomonadati</taxon>
        <taxon>Bacteroidota</taxon>
        <taxon>Flavobacteriia</taxon>
        <taxon>Flavobacteriales</taxon>
        <taxon>Weeksellaceae</taxon>
        <taxon>Moheibacter</taxon>
    </lineage>
</organism>
<sequence length="123" mass="14356">MKIIGIISFVFFFAFRPLVPVVEYVLNYDQIVREFCINREKVEMMCNAKCYLFGELAKTSDADTSDGVSSQTVKIQEIYIYSESLNLNEIELETSEKKSIPNDFQNLYDFRLLESVFHPPLYI</sequence>
<accession>A0A1W1ZQQ1</accession>